<keyword evidence="4" id="KW-0808">Transferase</keyword>
<dbReference type="GO" id="GO:0006281">
    <property type="term" value="P:DNA repair"/>
    <property type="evidence" value="ECO:0007669"/>
    <property type="project" value="InterPro"/>
</dbReference>
<dbReference type="AlphaFoldDB" id="A0A1J5T2E6"/>
<dbReference type="PANTHER" id="PTHR35369:SF2">
    <property type="entry name" value="BLR3025 PROTEIN"/>
    <property type="match status" value="1"/>
</dbReference>
<evidence type="ECO:0000259" key="3">
    <source>
        <dbReference type="Pfam" id="PF11799"/>
    </source>
</evidence>
<dbReference type="EMBL" id="MLJW01000010">
    <property type="protein sequence ID" value="OIR15049.1"/>
    <property type="molecule type" value="Genomic_DNA"/>
</dbReference>
<feature type="domain" description="DNA polymerase Y-family little finger" evidence="3">
    <location>
        <begin position="238"/>
        <end position="325"/>
    </location>
</feature>
<dbReference type="Pfam" id="PF11799">
    <property type="entry name" value="IMS_C"/>
    <property type="match status" value="1"/>
</dbReference>
<feature type="domain" description="UmuC" evidence="2">
    <location>
        <begin position="9"/>
        <end position="147"/>
    </location>
</feature>
<dbReference type="InterPro" id="IPR050356">
    <property type="entry name" value="SulA_CellDiv_inhibitor"/>
</dbReference>
<dbReference type="Gene3D" id="3.40.1170.60">
    <property type="match status" value="1"/>
</dbReference>
<protein>
    <submittedName>
        <fullName evidence="4">DNA polymerase IV</fullName>
        <ecNumber evidence="4">2.7.7.7</ecNumber>
    </submittedName>
</protein>
<organism evidence="4">
    <name type="scientific">mine drainage metagenome</name>
    <dbReference type="NCBI Taxonomy" id="410659"/>
    <lineage>
        <taxon>unclassified sequences</taxon>
        <taxon>metagenomes</taxon>
        <taxon>ecological metagenomes</taxon>
    </lineage>
</organism>
<proteinExistence type="predicted"/>
<evidence type="ECO:0000259" key="2">
    <source>
        <dbReference type="Pfam" id="PF00817"/>
    </source>
</evidence>
<keyword evidence="4" id="KW-0548">Nucleotidyltransferase</keyword>
<dbReference type="GO" id="GO:0003887">
    <property type="term" value="F:DNA-directed DNA polymerase activity"/>
    <property type="evidence" value="ECO:0007669"/>
    <property type="project" value="UniProtKB-EC"/>
</dbReference>
<dbReference type="Pfam" id="PF00817">
    <property type="entry name" value="IMS"/>
    <property type="match status" value="1"/>
</dbReference>
<evidence type="ECO:0000313" key="4">
    <source>
        <dbReference type="EMBL" id="OIR15049.1"/>
    </source>
</evidence>
<gene>
    <name evidence="4" type="primary">dinB_2</name>
    <name evidence="4" type="ORF">GALL_41680</name>
</gene>
<sequence>MSYAVLFVPGFPLHALLRSEAGLAGRPVALVGGEGRHALVLHASREALGVDPGLASALALSRCPGIVLRTRDPAAEVEAQRLLIAAAFTLSPRVESTAPGCCTADLQGAAPAATEAALRLRLLELTAASLPARAAIGPSPLVALYAARDAAPLRVVDDASAFLSPLPLSAADPTPDQARLLASWGIHTLGDLTALPKGGIGQRLGPEGAALWDRAAGRDERVLRLIEPARTFAAGWDYEPPVESLEPLLFLLRRHAERIALELRATGFAAESLALTLRLEDDTELRRDFRLPEPNTDPDAWLRALHTHLETLRTAARVAGLRLAAAPARPPRKQDGLFDTGLRDPAAFWDTLARLGALVGDERVGTPAPVDTYRPDTYTLGRPAESVPPPEPPPLHPRRGAVLRRFRPPVPACLLFSEGRPVLLESARAAGAVHAARGPWRSAGAWWTPEPWALETWHVELETGGIYQLSRSSSGWCVEGVLD</sequence>
<dbReference type="InterPro" id="IPR001126">
    <property type="entry name" value="UmuC"/>
</dbReference>
<accession>A0A1J5T2E6</accession>
<comment type="caution">
    <text evidence="4">The sequence shown here is derived from an EMBL/GenBank/DDBJ whole genome shotgun (WGS) entry which is preliminary data.</text>
</comment>
<evidence type="ECO:0000256" key="1">
    <source>
        <dbReference type="ARBA" id="ARBA00022763"/>
    </source>
</evidence>
<dbReference type="InterPro" id="IPR043502">
    <property type="entry name" value="DNA/RNA_pol_sf"/>
</dbReference>
<reference evidence="4" key="1">
    <citation type="submission" date="2016-10" db="EMBL/GenBank/DDBJ databases">
        <title>Sequence of Gallionella enrichment culture.</title>
        <authorList>
            <person name="Poehlein A."/>
            <person name="Muehling M."/>
            <person name="Daniel R."/>
        </authorList>
    </citation>
    <scope>NUCLEOTIDE SEQUENCE</scope>
</reference>
<dbReference type="Gene3D" id="3.30.70.270">
    <property type="match status" value="1"/>
</dbReference>
<dbReference type="CDD" id="cd03468">
    <property type="entry name" value="PolY_like"/>
    <property type="match status" value="1"/>
</dbReference>
<keyword evidence="1" id="KW-0227">DNA damage</keyword>
<dbReference type="InterPro" id="IPR043128">
    <property type="entry name" value="Rev_trsase/Diguanyl_cyclase"/>
</dbReference>
<dbReference type="InterPro" id="IPR017961">
    <property type="entry name" value="DNA_pol_Y-fam_little_finger"/>
</dbReference>
<name>A0A1J5T2E6_9ZZZZ</name>
<dbReference type="Gene3D" id="1.10.150.20">
    <property type="entry name" value="5' to 3' exonuclease, C-terminal subdomain"/>
    <property type="match status" value="1"/>
</dbReference>
<dbReference type="PANTHER" id="PTHR35369">
    <property type="entry name" value="BLR3025 PROTEIN-RELATED"/>
    <property type="match status" value="1"/>
</dbReference>
<dbReference type="GO" id="GO:0003684">
    <property type="term" value="F:damaged DNA binding"/>
    <property type="evidence" value="ECO:0007669"/>
    <property type="project" value="InterPro"/>
</dbReference>
<dbReference type="EC" id="2.7.7.7" evidence="4"/>
<dbReference type="SUPFAM" id="SSF56672">
    <property type="entry name" value="DNA/RNA polymerases"/>
    <property type="match status" value="1"/>
</dbReference>